<dbReference type="AlphaFoldDB" id="A0A1D6FLQ7"/>
<evidence type="ECO:0000256" key="1">
    <source>
        <dbReference type="SAM" id="MobiDB-lite"/>
    </source>
</evidence>
<feature type="compositionally biased region" description="Basic residues" evidence="1">
    <location>
        <begin position="299"/>
        <end position="308"/>
    </location>
</feature>
<feature type="compositionally biased region" description="Basic and acidic residues" evidence="1">
    <location>
        <begin position="316"/>
        <end position="332"/>
    </location>
</feature>
<accession>A0A1D6FLQ7</accession>
<feature type="non-terminal residue" evidence="2">
    <location>
        <position position="522"/>
    </location>
</feature>
<feature type="compositionally biased region" description="Basic and acidic residues" evidence="1">
    <location>
        <begin position="284"/>
        <end position="298"/>
    </location>
</feature>
<name>A0A1D6FLQ7_MAIZE</name>
<organism evidence="2">
    <name type="scientific">Zea mays</name>
    <name type="common">Maize</name>
    <dbReference type="NCBI Taxonomy" id="4577"/>
    <lineage>
        <taxon>Eukaryota</taxon>
        <taxon>Viridiplantae</taxon>
        <taxon>Streptophyta</taxon>
        <taxon>Embryophyta</taxon>
        <taxon>Tracheophyta</taxon>
        <taxon>Spermatophyta</taxon>
        <taxon>Magnoliopsida</taxon>
        <taxon>Liliopsida</taxon>
        <taxon>Poales</taxon>
        <taxon>Poaceae</taxon>
        <taxon>PACMAD clade</taxon>
        <taxon>Panicoideae</taxon>
        <taxon>Andropogonodae</taxon>
        <taxon>Andropogoneae</taxon>
        <taxon>Tripsacinae</taxon>
        <taxon>Zea</taxon>
    </lineage>
</organism>
<dbReference type="ExpressionAtlas" id="A0A1D6FLQ7">
    <property type="expression patterns" value="baseline and differential"/>
</dbReference>
<feature type="region of interest" description="Disordered" evidence="1">
    <location>
        <begin position="30"/>
        <end position="80"/>
    </location>
</feature>
<gene>
    <name evidence="2" type="ORF">ZEAMMB73_Zm00001d009760</name>
</gene>
<proteinExistence type="predicted"/>
<dbReference type="InterPro" id="IPR044679">
    <property type="entry name" value="PWWP2-like"/>
</dbReference>
<feature type="compositionally biased region" description="Basic residues" evidence="1">
    <location>
        <begin position="262"/>
        <end position="275"/>
    </location>
</feature>
<dbReference type="PANTHER" id="PTHR33697">
    <property type="entry name" value="T17B22.17 PROTEIN-RELATED"/>
    <property type="match status" value="1"/>
</dbReference>
<sequence length="522" mass="57975">MEDAILQALDIEKELALGPATKAYLHARSCSPRPKVEMPNGQVKDTAAKDHAPTIQPPLPPPKRKRKTPYDSEDDVPEVSRRMRDLRDIGSKAVVPMDLANAAAVSAPKYDDLTNAGQAKRIVHSQATAKRKHAGLHQDQPCGIPRKKDRSRPLSELCNGDMWGGSRPNGQKADEHLLGVATCSSSSSGTSTLDTPLDMNNCHRSMAFKTDQAKGTEISCMTRLLSDDSRHGNDFVGTPAAQNIVEPDHLHRYQPCGLAKNPTRKAEKHARKNMKMRTISSVDQENKNRTRDSNDHDHHKPKTGKHKSPRDGVVLLEKRQEKRSLDKNKPAEHDIKMHIAVVPSGMDCVGAFQQQRFKSRCDPEESLESLSNHSNCESGSVSSLVFEKPLHLNPALYDVELSVLGSSNTGRRVPLVSLMSRWNCKAVVGYPVSVEVSDDVFGCPSPSSEKDIQQAATNSHQRRHPRRASEKAVDKLWQPHTKWPASWSRPERWEVSGEESVRGNRRVHPAPSCFQQDQRGAE</sequence>
<dbReference type="EMBL" id="CM000784">
    <property type="protein sequence ID" value="AQK92621.1"/>
    <property type="molecule type" value="Genomic_DNA"/>
</dbReference>
<feature type="compositionally biased region" description="Polar residues" evidence="1">
    <location>
        <begin position="513"/>
        <end position="522"/>
    </location>
</feature>
<protein>
    <submittedName>
        <fullName evidence="2">Tudor/PWWP/MBT superfamily protein</fullName>
    </submittedName>
</protein>
<reference evidence="2" key="1">
    <citation type="submission" date="2015-12" db="EMBL/GenBank/DDBJ databases">
        <title>Update maize B73 reference genome by single molecule sequencing technologies.</title>
        <authorList>
            <consortium name="Maize Genome Sequencing Project"/>
            <person name="Ware D."/>
        </authorList>
    </citation>
    <scope>NUCLEOTIDE SEQUENCE</scope>
    <source>
        <tissue evidence="2">Seedling</tissue>
    </source>
</reference>
<evidence type="ECO:0000313" key="2">
    <source>
        <dbReference type="EMBL" id="AQK92621.1"/>
    </source>
</evidence>
<feature type="region of interest" description="Disordered" evidence="1">
    <location>
        <begin position="130"/>
        <end position="153"/>
    </location>
</feature>
<feature type="region of interest" description="Disordered" evidence="1">
    <location>
        <begin position="456"/>
        <end position="522"/>
    </location>
</feature>
<dbReference type="PANTHER" id="PTHR33697:SF3">
    <property type="entry name" value="TUDOR_PWWP_MBT SUPERFAMILY PROTEIN"/>
    <property type="match status" value="1"/>
</dbReference>
<feature type="compositionally biased region" description="Basic and acidic residues" evidence="1">
    <location>
        <begin position="489"/>
        <end position="502"/>
    </location>
</feature>
<feature type="region of interest" description="Disordered" evidence="1">
    <location>
        <begin position="254"/>
        <end position="332"/>
    </location>
</feature>